<sequence>MGKGGIEIPDWRIYKVEDVPKLKAVQEKLALRGLKDPWLRNEVWRYQPCFKPIPWWRIIFKGLPIGAGLFVVAVGIEKMFAKDDGHGHH</sequence>
<dbReference type="RefSeq" id="XP_783578.1">
    <property type="nucleotide sequence ID" value="XM_778485.4"/>
</dbReference>
<reference evidence="17" key="1">
    <citation type="submission" date="2015-02" db="EMBL/GenBank/DDBJ databases">
        <title>Genome sequencing for Strongylocentrotus purpuratus.</title>
        <authorList>
            <person name="Murali S."/>
            <person name="Liu Y."/>
            <person name="Vee V."/>
            <person name="English A."/>
            <person name="Wang M."/>
            <person name="Skinner E."/>
            <person name="Han Y."/>
            <person name="Muzny D.M."/>
            <person name="Worley K.C."/>
            <person name="Gibbs R.A."/>
        </authorList>
    </citation>
    <scope>NUCLEOTIDE SEQUENCE</scope>
</reference>
<dbReference type="OrthoDB" id="521512at2759"/>
<evidence type="ECO:0000256" key="9">
    <source>
        <dbReference type="ARBA" id="ARBA00022982"/>
    </source>
</evidence>
<dbReference type="PANTHER" id="PTHR15082:SF2">
    <property type="entry name" value="NADH DEHYDROGENASE [UBIQUINONE] 1 BETA SUBCOMPLEX SUBUNIT 3"/>
    <property type="match status" value="1"/>
</dbReference>
<evidence type="ECO:0000256" key="15">
    <source>
        <dbReference type="SAM" id="Phobius"/>
    </source>
</evidence>
<keyword evidence="9" id="KW-0249">Electron transport</keyword>
<keyword evidence="5" id="KW-0813">Transport</keyword>
<keyword evidence="11" id="KW-0496">Mitochondrion</keyword>
<dbReference type="FunCoup" id="A0A7M7RFQ2">
    <property type="interactions" value="1578"/>
</dbReference>
<evidence type="ECO:0000256" key="6">
    <source>
        <dbReference type="ARBA" id="ARBA00022660"/>
    </source>
</evidence>
<dbReference type="OMA" id="RYQHYMR"/>
<feature type="transmembrane region" description="Helical" evidence="15">
    <location>
        <begin position="55"/>
        <end position="76"/>
    </location>
</feature>
<comment type="similarity">
    <text evidence="3">Belongs to the complex I NDUFB3 subunit family.</text>
</comment>
<evidence type="ECO:0000256" key="3">
    <source>
        <dbReference type="ARBA" id="ARBA00005667"/>
    </source>
</evidence>
<name>A0A7M7RFQ2_STRPU</name>
<evidence type="ECO:0000256" key="5">
    <source>
        <dbReference type="ARBA" id="ARBA00022448"/>
    </source>
</evidence>
<comment type="subcellular location">
    <subcellularLocation>
        <location evidence="2">Mitochondrion inner membrane</location>
        <topology evidence="2">Single-pass membrane protein</topology>
        <orientation evidence="2">Matrix side</orientation>
    </subcellularLocation>
</comment>
<keyword evidence="17" id="KW-1185">Reference proteome</keyword>
<keyword evidence="12 15" id="KW-0472">Membrane</keyword>
<evidence type="ECO:0000256" key="14">
    <source>
        <dbReference type="ARBA" id="ARBA00032688"/>
    </source>
</evidence>
<dbReference type="CTD" id="4709"/>
<protein>
    <recommendedName>
        <fullName evidence="4">NADH dehydrogenase [ubiquinone] 1 beta subcomplex subunit 3</fullName>
    </recommendedName>
    <alternativeName>
        <fullName evidence="13">Complex I-B12</fullName>
    </alternativeName>
    <alternativeName>
        <fullName evidence="14">NADH-ubiquinone oxidoreductase B12 subunit</fullName>
    </alternativeName>
</protein>
<dbReference type="AlphaFoldDB" id="A0A7M7RFQ2"/>
<dbReference type="Pfam" id="PF08122">
    <property type="entry name" value="NDUF_B12"/>
    <property type="match status" value="1"/>
</dbReference>
<keyword evidence="6" id="KW-0679">Respiratory chain</keyword>
<dbReference type="KEGG" id="spu:578310"/>
<keyword evidence="10 15" id="KW-1133">Transmembrane helix</keyword>
<accession>A0A7M7RFQ2</accession>
<dbReference type="Proteomes" id="UP000007110">
    <property type="component" value="Unassembled WGS sequence"/>
</dbReference>
<evidence type="ECO:0000256" key="1">
    <source>
        <dbReference type="ARBA" id="ARBA00003195"/>
    </source>
</evidence>
<evidence type="ECO:0000256" key="10">
    <source>
        <dbReference type="ARBA" id="ARBA00022989"/>
    </source>
</evidence>
<evidence type="ECO:0000256" key="4">
    <source>
        <dbReference type="ARBA" id="ARBA00018680"/>
    </source>
</evidence>
<dbReference type="GeneID" id="578310"/>
<dbReference type="InterPro" id="IPR012576">
    <property type="entry name" value="NDUFB3"/>
</dbReference>
<evidence type="ECO:0000256" key="2">
    <source>
        <dbReference type="ARBA" id="ARBA00004298"/>
    </source>
</evidence>
<dbReference type="GO" id="GO:0022900">
    <property type="term" value="P:electron transport chain"/>
    <property type="evidence" value="ECO:0007669"/>
    <property type="project" value="InterPro"/>
</dbReference>
<evidence type="ECO:0000313" key="17">
    <source>
        <dbReference type="Proteomes" id="UP000007110"/>
    </source>
</evidence>
<proteinExistence type="inferred from homology"/>
<organism evidence="16 17">
    <name type="scientific">Strongylocentrotus purpuratus</name>
    <name type="common">Purple sea urchin</name>
    <dbReference type="NCBI Taxonomy" id="7668"/>
    <lineage>
        <taxon>Eukaryota</taxon>
        <taxon>Metazoa</taxon>
        <taxon>Echinodermata</taxon>
        <taxon>Eleutherozoa</taxon>
        <taxon>Echinozoa</taxon>
        <taxon>Echinoidea</taxon>
        <taxon>Euechinoidea</taxon>
        <taxon>Echinacea</taxon>
        <taxon>Camarodonta</taxon>
        <taxon>Echinidea</taxon>
        <taxon>Strongylocentrotidae</taxon>
        <taxon>Strongylocentrotus</taxon>
    </lineage>
</organism>
<comment type="function">
    <text evidence="1">Accessory subunit of the mitochondrial membrane respiratory chain NADH dehydrogenase (Complex I), that is believed not to be involved in catalysis. Complex I functions in the transfer of electrons from NADH to the respiratory chain. The immediate electron acceptor for the enzyme is believed to be ubiquinone.</text>
</comment>
<dbReference type="EnsemblMetazoa" id="XM_778485">
    <property type="protein sequence ID" value="XP_783578"/>
    <property type="gene ID" value="LOC578310"/>
</dbReference>
<keyword evidence="7 15" id="KW-0812">Transmembrane</keyword>
<evidence type="ECO:0000256" key="12">
    <source>
        <dbReference type="ARBA" id="ARBA00023136"/>
    </source>
</evidence>
<evidence type="ECO:0000256" key="8">
    <source>
        <dbReference type="ARBA" id="ARBA00022792"/>
    </source>
</evidence>
<evidence type="ECO:0000256" key="13">
    <source>
        <dbReference type="ARBA" id="ARBA00030217"/>
    </source>
</evidence>
<dbReference type="GO" id="GO:0005743">
    <property type="term" value="C:mitochondrial inner membrane"/>
    <property type="evidence" value="ECO:0007669"/>
    <property type="project" value="UniProtKB-SubCell"/>
</dbReference>
<evidence type="ECO:0000256" key="7">
    <source>
        <dbReference type="ARBA" id="ARBA00022692"/>
    </source>
</evidence>
<reference evidence="16" key="2">
    <citation type="submission" date="2021-01" db="UniProtKB">
        <authorList>
            <consortium name="EnsemblMetazoa"/>
        </authorList>
    </citation>
    <scope>IDENTIFICATION</scope>
</reference>
<evidence type="ECO:0000256" key="11">
    <source>
        <dbReference type="ARBA" id="ARBA00023128"/>
    </source>
</evidence>
<dbReference type="PANTHER" id="PTHR15082">
    <property type="entry name" value="NADH-UBIQUINONE OXIDOREDUCTASE B12 SUBUNIT"/>
    <property type="match status" value="1"/>
</dbReference>
<dbReference type="GO" id="GO:0045271">
    <property type="term" value="C:respiratory chain complex I"/>
    <property type="evidence" value="ECO:0000318"/>
    <property type="project" value="GO_Central"/>
</dbReference>
<dbReference type="InParanoid" id="A0A7M7RFQ2"/>
<keyword evidence="8" id="KW-0999">Mitochondrion inner membrane</keyword>
<evidence type="ECO:0000313" key="16">
    <source>
        <dbReference type="EnsemblMetazoa" id="XP_783578"/>
    </source>
</evidence>